<dbReference type="Proteomes" id="UP000059188">
    <property type="component" value="Unassembled WGS sequence"/>
</dbReference>
<proteinExistence type="predicted"/>
<dbReference type="AlphaFoldDB" id="A0A0B7F558"/>
<gene>
    <name evidence="1" type="ORF">RSOLAG1IB_05860</name>
</gene>
<dbReference type="OrthoDB" id="10568413at2759"/>
<protein>
    <submittedName>
        <fullName evidence="1">Uncharacterized protein</fullName>
    </submittedName>
</protein>
<sequence length="216" mass="24510">MHSSNFNPTQPLFGRGAVQSTYGQVSSWPHPFEDTSDRLSPHPFISTPMRSIRKQQPGLLASYPQGSDLLPMVAEKEAILLQEQIIIFRLNQVYNAGIMVPTSKLLPYSQLGLVNPPLEEYNAIIGGISRFVFKQSDWNKAFELLGEIAFHVFKREELEIAEREGCILPEMEEGIESYVNFYPQEPGIDHYFKSFQLLTPEQASNGRGNSTFSLRR</sequence>
<organism evidence="1 2">
    <name type="scientific">Thanatephorus cucumeris (strain AG1-IB / isolate 7/3/14)</name>
    <name type="common">Lettuce bottom rot fungus</name>
    <name type="synonym">Rhizoctonia solani</name>
    <dbReference type="NCBI Taxonomy" id="1108050"/>
    <lineage>
        <taxon>Eukaryota</taxon>
        <taxon>Fungi</taxon>
        <taxon>Dikarya</taxon>
        <taxon>Basidiomycota</taxon>
        <taxon>Agaricomycotina</taxon>
        <taxon>Agaricomycetes</taxon>
        <taxon>Cantharellales</taxon>
        <taxon>Ceratobasidiaceae</taxon>
        <taxon>Rhizoctonia</taxon>
        <taxon>Rhizoctonia solani AG-1</taxon>
    </lineage>
</organism>
<name>A0A0B7F558_THACB</name>
<reference evidence="1 2" key="1">
    <citation type="submission" date="2014-11" db="EMBL/GenBank/DDBJ databases">
        <authorList>
            <person name="Wibberg Daniel"/>
        </authorList>
    </citation>
    <scope>NUCLEOTIDE SEQUENCE [LARGE SCALE GENOMIC DNA]</scope>
    <source>
        <strain evidence="1">Rhizoctonia solani AG1-IB 7/3/14</strain>
    </source>
</reference>
<evidence type="ECO:0000313" key="1">
    <source>
        <dbReference type="EMBL" id="CEL52655.1"/>
    </source>
</evidence>
<accession>A0A0B7F558</accession>
<keyword evidence="2" id="KW-1185">Reference proteome</keyword>
<evidence type="ECO:0000313" key="2">
    <source>
        <dbReference type="Proteomes" id="UP000059188"/>
    </source>
</evidence>
<dbReference type="EMBL" id="LN679109">
    <property type="protein sequence ID" value="CEL52655.1"/>
    <property type="molecule type" value="Genomic_DNA"/>
</dbReference>